<evidence type="ECO:0000256" key="4">
    <source>
        <dbReference type="ARBA" id="ARBA00022553"/>
    </source>
</evidence>
<dbReference type="InterPro" id="IPR004358">
    <property type="entry name" value="Sig_transdc_His_kin-like_C"/>
</dbReference>
<dbReference type="InterPro" id="IPR036890">
    <property type="entry name" value="HATPase_C_sf"/>
</dbReference>
<keyword evidence="6 10" id="KW-0812">Transmembrane</keyword>
<evidence type="ECO:0000256" key="6">
    <source>
        <dbReference type="ARBA" id="ARBA00022692"/>
    </source>
</evidence>
<evidence type="ECO:0000256" key="9">
    <source>
        <dbReference type="ARBA" id="ARBA00023136"/>
    </source>
</evidence>
<protein>
    <recommendedName>
        <fullName evidence="3">histidine kinase</fullName>
        <ecNumber evidence="3">2.7.13.3</ecNumber>
    </recommendedName>
</protein>
<comment type="caution">
    <text evidence="12">The sequence shown here is derived from an EMBL/GenBank/DDBJ whole genome shotgun (WGS) entry which is preliminary data.</text>
</comment>
<feature type="transmembrane region" description="Helical" evidence="10">
    <location>
        <begin position="21"/>
        <end position="41"/>
    </location>
</feature>
<comment type="subcellular location">
    <subcellularLocation>
        <location evidence="2">Membrane</location>
    </subcellularLocation>
</comment>
<feature type="domain" description="Histidine kinase" evidence="11">
    <location>
        <begin position="230"/>
        <end position="437"/>
    </location>
</feature>
<evidence type="ECO:0000256" key="3">
    <source>
        <dbReference type="ARBA" id="ARBA00012438"/>
    </source>
</evidence>
<dbReference type="Pfam" id="PF02518">
    <property type="entry name" value="HATPase_c"/>
    <property type="match status" value="1"/>
</dbReference>
<evidence type="ECO:0000259" key="11">
    <source>
        <dbReference type="PROSITE" id="PS50109"/>
    </source>
</evidence>
<dbReference type="PRINTS" id="PR00344">
    <property type="entry name" value="BCTRLSENSOR"/>
</dbReference>
<evidence type="ECO:0000256" key="1">
    <source>
        <dbReference type="ARBA" id="ARBA00000085"/>
    </source>
</evidence>
<dbReference type="Pfam" id="PF00512">
    <property type="entry name" value="HisKA"/>
    <property type="match status" value="1"/>
</dbReference>
<dbReference type="SMART" id="SM00388">
    <property type="entry name" value="HisKA"/>
    <property type="match status" value="1"/>
</dbReference>
<evidence type="ECO:0000256" key="7">
    <source>
        <dbReference type="ARBA" id="ARBA00022777"/>
    </source>
</evidence>
<keyword evidence="4" id="KW-0597">Phosphoprotein</keyword>
<sequence length="447" mass="50650">MIKSGKIKAGKGSMISRLNKVFIIQLVFISIATVGGVIGAAKVVEDVLIKEALIGEAEFYWSHKAKDAAFPLPKTMNLTGYMVTDGDYSQVPEVLRSVEKPYQRIDLNNKRPIVYETRKDNHQLFLIFEEAQVSKLALYFGITPLIIVLLIVYLPAFVSYVFSKRAFSPVLQLVNRLEHAKISKSGLDDMKFDDIKQIGNVDVNTLIDSFEAFSKRISQMINRERNFSRYASHELRTPLTVLRGSMSLLKRQDLDEKSAQLVNRMQPMIEEMQALIEALLMMSRDEVIDISDEPVLINDLLKSTVEDTIALFCPREIGLNWKPEHLIQGHLPEQLFSIVVSNLVRNAVIYSADPAEITVRINGRNIIIEDNGRGMSREQLDRIMEPFYRADEHGSEKGFGLGLSIVDMVCKQCGWEIRFESVLKQGTRAILTLEDIDILASARKEQL</sequence>
<dbReference type="Proteomes" id="UP001595533">
    <property type="component" value="Unassembled WGS sequence"/>
</dbReference>
<dbReference type="CDD" id="cd00082">
    <property type="entry name" value="HisKA"/>
    <property type="match status" value="1"/>
</dbReference>
<proteinExistence type="predicted"/>
<keyword evidence="8 10" id="KW-1133">Transmembrane helix</keyword>
<feature type="transmembrane region" description="Helical" evidence="10">
    <location>
        <begin position="136"/>
        <end position="162"/>
    </location>
</feature>
<keyword evidence="13" id="KW-1185">Reference proteome</keyword>
<dbReference type="RefSeq" id="WP_077412622.1">
    <property type="nucleotide sequence ID" value="NZ_JBHRTS010000008.1"/>
</dbReference>
<dbReference type="InterPro" id="IPR036097">
    <property type="entry name" value="HisK_dim/P_sf"/>
</dbReference>
<dbReference type="InterPro" id="IPR003661">
    <property type="entry name" value="HisK_dim/P_dom"/>
</dbReference>
<dbReference type="PANTHER" id="PTHR45436:SF16">
    <property type="entry name" value="HISTIDINE KINASE"/>
    <property type="match status" value="1"/>
</dbReference>
<keyword evidence="5" id="KW-0808">Transferase</keyword>
<evidence type="ECO:0000313" key="12">
    <source>
        <dbReference type="EMBL" id="MFC3195468.1"/>
    </source>
</evidence>
<dbReference type="SMART" id="SM00387">
    <property type="entry name" value="HATPase_c"/>
    <property type="match status" value="1"/>
</dbReference>
<keyword evidence="7 12" id="KW-0418">Kinase</keyword>
<reference evidence="13" key="1">
    <citation type="journal article" date="2019" name="Int. J. Syst. Evol. Microbiol.">
        <title>The Global Catalogue of Microorganisms (GCM) 10K type strain sequencing project: providing services to taxonomists for standard genome sequencing and annotation.</title>
        <authorList>
            <consortium name="The Broad Institute Genomics Platform"/>
            <consortium name="The Broad Institute Genome Sequencing Center for Infectious Disease"/>
            <person name="Wu L."/>
            <person name="Ma J."/>
        </authorList>
    </citation>
    <scope>NUCLEOTIDE SEQUENCE [LARGE SCALE GENOMIC DNA]</scope>
    <source>
        <strain evidence="13">KCTC 42953</strain>
    </source>
</reference>
<evidence type="ECO:0000256" key="8">
    <source>
        <dbReference type="ARBA" id="ARBA00022989"/>
    </source>
</evidence>
<evidence type="ECO:0000256" key="10">
    <source>
        <dbReference type="SAM" id="Phobius"/>
    </source>
</evidence>
<dbReference type="InterPro" id="IPR005467">
    <property type="entry name" value="His_kinase_dom"/>
</dbReference>
<comment type="catalytic activity">
    <reaction evidence="1">
        <text>ATP + protein L-histidine = ADP + protein N-phospho-L-histidine.</text>
        <dbReference type="EC" id="2.7.13.3"/>
    </reaction>
</comment>
<dbReference type="SUPFAM" id="SSF47384">
    <property type="entry name" value="Homodimeric domain of signal transducing histidine kinase"/>
    <property type="match status" value="1"/>
</dbReference>
<dbReference type="Gene3D" id="1.10.287.130">
    <property type="match status" value="1"/>
</dbReference>
<dbReference type="InterPro" id="IPR003594">
    <property type="entry name" value="HATPase_dom"/>
</dbReference>
<dbReference type="CDD" id="cd00075">
    <property type="entry name" value="HATPase"/>
    <property type="match status" value="1"/>
</dbReference>
<dbReference type="GO" id="GO:0016301">
    <property type="term" value="F:kinase activity"/>
    <property type="evidence" value="ECO:0007669"/>
    <property type="project" value="UniProtKB-KW"/>
</dbReference>
<dbReference type="EMBL" id="JBHRTS010000008">
    <property type="protein sequence ID" value="MFC3195468.1"/>
    <property type="molecule type" value="Genomic_DNA"/>
</dbReference>
<dbReference type="InterPro" id="IPR050428">
    <property type="entry name" value="TCS_sensor_his_kinase"/>
</dbReference>
<dbReference type="PROSITE" id="PS50109">
    <property type="entry name" value="HIS_KIN"/>
    <property type="match status" value="1"/>
</dbReference>
<name>A0ABV7JBE4_9GAMM</name>
<evidence type="ECO:0000313" key="13">
    <source>
        <dbReference type="Proteomes" id="UP001595533"/>
    </source>
</evidence>
<gene>
    <name evidence="12" type="ORF">ACFODZ_14530</name>
</gene>
<dbReference type="EC" id="2.7.13.3" evidence="3"/>
<dbReference type="SUPFAM" id="SSF55874">
    <property type="entry name" value="ATPase domain of HSP90 chaperone/DNA topoisomerase II/histidine kinase"/>
    <property type="match status" value="1"/>
</dbReference>
<keyword evidence="9 10" id="KW-0472">Membrane</keyword>
<evidence type="ECO:0000256" key="2">
    <source>
        <dbReference type="ARBA" id="ARBA00004370"/>
    </source>
</evidence>
<dbReference type="PANTHER" id="PTHR45436">
    <property type="entry name" value="SENSOR HISTIDINE KINASE YKOH"/>
    <property type="match status" value="1"/>
</dbReference>
<organism evidence="12 13">
    <name type="scientific">Marinicella sediminis</name>
    <dbReference type="NCBI Taxonomy" id="1792834"/>
    <lineage>
        <taxon>Bacteria</taxon>
        <taxon>Pseudomonadati</taxon>
        <taxon>Pseudomonadota</taxon>
        <taxon>Gammaproteobacteria</taxon>
        <taxon>Lysobacterales</taxon>
        <taxon>Marinicellaceae</taxon>
        <taxon>Marinicella</taxon>
    </lineage>
</organism>
<evidence type="ECO:0000256" key="5">
    <source>
        <dbReference type="ARBA" id="ARBA00022679"/>
    </source>
</evidence>
<accession>A0ABV7JBE4</accession>
<dbReference type="Gene3D" id="3.30.565.10">
    <property type="entry name" value="Histidine kinase-like ATPase, C-terminal domain"/>
    <property type="match status" value="1"/>
</dbReference>